<evidence type="ECO:0000313" key="3">
    <source>
        <dbReference type="Proteomes" id="UP000814176"/>
    </source>
</evidence>
<organism evidence="2 3">
    <name type="scientific">Rhodofomes roseus</name>
    <dbReference type="NCBI Taxonomy" id="34475"/>
    <lineage>
        <taxon>Eukaryota</taxon>
        <taxon>Fungi</taxon>
        <taxon>Dikarya</taxon>
        <taxon>Basidiomycota</taxon>
        <taxon>Agaricomycotina</taxon>
        <taxon>Agaricomycetes</taxon>
        <taxon>Polyporales</taxon>
        <taxon>Rhodofomes</taxon>
    </lineage>
</organism>
<feature type="region of interest" description="Disordered" evidence="1">
    <location>
        <begin position="355"/>
        <end position="399"/>
    </location>
</feature>
<dbReference type="GeneID" id="72002201"/>
<dbReference type="EMBL" id="JADCUA010000005">
    <property type="protein sequence ID" value="KAH9839787.1"/>
    <property type="molecule type" value="Genomic_DNA"/>
</dbReference>
<feature type="compositionally biased region" description="Low complexity" evidence="1">
    <location>
        <begin position="301"/>
        <end position="333"/>
    </location>
</feature>
<protein>
    <submittedName>
        <fullName evidence="2">Uncharacterized protein</fullName>
    </submittedName>
</protein>
<feature type="compositionally biased region" description="Acidic residues" evidence="1">
    <location>
        <begin position="208"/>
        <end position="222"/>
    </location>
</feature>
<feature type="compositionally biased region" description="Basic and acidic residues" evidence="1">
    <location>
        <begin position="22"/>
        <end position="32"/>
    </location>
</feature>
<sequence length="661" mass="72118">MSISGNSRNLRSKNAVVQNARQSHDDLEHDTPVDDVTADMAEPDNGQSDDDPTILAASEPDEPPSRRYSTRPSNNPHPALAAGLAKRSQADIRKEAQRKRDEKEAEWKRKEAAGEKRQLELEQKLQKLAALEQELRTRRAVEMAELVSSRRDVPEPGEDESEVVIVDSDRDVPEGMIATCNTSDEENTMNLTAKEINEDEGRGRLESDDALASEDSDVDVDDGILSGQKRKAKKPPAKPPKPKARKKLTQKEKRQEFLREAENAKGVQRAVAGESTSRQNRASELEASARKAKSKQPPLTAKQPAKPKLQPKSGAAKKSGPSAPKSKAPALSLNLPTMGLKADWKAVVARRFSTPEPSAQRLSSSAAGSSGQAATPTPRLGGAAHRTANVKRSRRQDSLENIGGFTDADVTVGIGSLSSSVVQHRHSGQMVRVVGGVNTEEGDGHSGTATTKKRRAKTVVSDEKSLAVQSLPSFAEHHWKSTFVPTMLQMLRQTERPWVYASGKTPAEDNLLIDIVQGLVDAFWPEEQYHVNGSDKIYRIARQAVVDWRARFVSRTKSFVKKSLEKQGSSEQIAIFVKGALVRSNGAAFWERCDAENGCGVGALKSRYVLKSFATHLAAIEGSQLKENDVKPARGALALAATAHTVVHCSHQDLTDSDIWH</sequence>
<reference evidence="2 3" key="1">
    <citation type="journal article" date="2021" name="Environ. Microbiol.">
        <title>Gene family expansions and transcriptome signatures uncover fungal adaptations to wood decay.</title>
        <authorList>
            <person name="Hage H."/>
            <person name="Miyauchi S."/>
            <person name="Viragh M."/>
            <person name="Drula E."/>
            <person name="Min B."/>
            <person name="Chaduli D."/>
            <person name="Navarro D."/>
            <person name="Favel A."/>
            <person name="Norest M."/>
            <person name="Lesage-Meessen L."/>
            <person name="Balint B."/>
            <person name="Merenyi Z."/>
            <person name="de Eugenio L."/>
            <person name="Morin E."/>
            <person name="Martinez A.T."/>
            <person name="Baldrian P."/>
            <person name="Stursova M."/>
            <person name="Martinez M.J."/>
            <person name="Novotny C."/>
            <person name="Magnuson J.K."/>
            <person name="Spatafora J.W."/>
            <person name="Maurice S."/>
            <person name="Pangilinan J."/>
            <person name="Andreopoulos W."/>
            <person name="LaButti K."/>
            <person name="Hundley H."/>
            <person name="Na H."/>
            <person name="Kuo A."/>
            <person name="Barry K."/>
            <person name="Lipzen A."/>
            <person name="Henrissat B."/>
            <person name="Riley R."/>
            <person name="Ahrendt S."/>
            <person name="Nagy L.G."/>
            <person name="Grigoriev I.V."/>
            <person name="Martin F."/>
            <person name="Rosso M.N."/>
        </authorList>
    </citation>
    <scope>NUCLEOTIDE SEQUENCE [LARGE SCALE GENOMIC DNA]</scope>
    <source>
        <strain evidence="2 3">CIRM-BRFM 1785</strain>
    </source>
</reference>
<name>A0ABQ8KN00_9APHY</name>
<keyword evidence="3" id="KW-1185">Reference proteome</keyword>
<feature type="compositionally biased region" description="Basic and acidic residues" evidence="1">
    <location>
        <begin position="88"/>
        <end position="120"/>
    </location>
</feature>
<evidence type="ECO:0000256" key="1">
    <source>
        <dbReference type="SAM" id="MobiDB-lite"/>
    </source>
</evidence>
<accession>A0ABQ8KN00</accession>
<dbReference type="Proteomes" id="UP000814176">
    <property type="component" value="Unassembled WGS sequence"/>
</dbReference>
<proteinExistence type="predicted"/>
<dbReference type="RefSeq" id="XP_047781437.1">
    <property type="nucleotide sequence ID" value="XM_047921469.1"/>
</dbReference>
<feature type="compositionally biased region" description="Basic residues" evidence="1">
    <location>
        <begin position="228"/>
        <end position="248"/>
    </location>
</feature>
<feature type="compositionally biased region" description="Low complexity" evidence="1">
    <location>
        <begin position="358"/>
        <end position="374"/>
    </location>
</feature>
<gene>
    <name evidence="2" type="ORF">C8Q71DRAFT_721618</name>
</gene>
<feature type="region of interest" description="Disordered" evidence="1">
    <location>
        <begin position="181"/>
        <end position="334"/>
    </location>
</feature>
<feature type="compositionally biased region" description="Basic and acidic residues" evidence="1">
    <location>
        <begin position="195"/>
        <end position="207"/>
    </location>
</feature>
<feature type="compositionally biased region" description="Basic and acidic residues" evidence="1">
    <location>
        <begin position="249"/>
        <end position="263"/>
    </location>
</feature>
<comment type="caution">
    <text evidence="2">The sequence shown here is derived from an EMBL/GenBank/DDBJ whole genome shotgun (WGS) entry which is preliminary data.</text>
</comment>
<evidence type="ECO:0000313" key="2">
    <source>
        <dbReference type="EMBL" id="KAH9839787.1"/>
    </source>
</evidence>
<feature type="region of interest" description="Disordered" evidence="1">
    <location>
        <begin position="1"/>
        <end position="120"/>
    </location>
</feature>